<evidence type="ECO:0000313" key="2">
    <source>
        <dbReference type="EMBL" id="GFO26965.1"/>
    </source>
</evidence>
<comment type="caution">
    <text evidence="2">The sequence shown here is derived from an EMBL/GenBank/DDBJ whole genome shotgun (WGS) entry which is preliminary data.</text>
</comment>
<gene>
    <name evidence="2" type="ORF">PoB_005347000</name>
</gene>
<keyword evidence="1" id="KW-0812">Transmembrane</keyword>
<dbReference type="AlphaFoldDB" id="A0AAV4C2Q8"/>
<proteinExistence type="predicted"/>
<dbReference type="Proteomes" id="UP000735302">
    <property type="component" value="Unassembled WGS sequence"/>
</dbReference>
<feature type="transmembrane region" description="Helical" evidence="1">
    <location>
        <begin position="73"/>
        <end position="94"/>
    </location>
</feature>
<accession>A0AAV4C2Q8</accession>
<keyword evidence="1" id="KW-0472">Membrane</keyword>
<keyword evidence="1" id="KW-1133">Transmembrane helix</keyword>
<sequence>MAAPPPYPGQPQAPAAYPPGYVAPQPVYYPAPQQPVMMYPPPMQQSSNNVTVVNAGAPASHTVVVERRGVNHLLHFCITLFFWPWIIVWIILCITEG</sequence>
<evidence type="ECO:0000256" key="1">
    <source>
        <dbReference type="SAM" id="Phobius"/>
    </source>
</evidence>
<organism evidence="2 3">
    <name type="scientific">Plakobranchus ocellatus</name>
    <dbReference type="NCBI Taxonomy" id="259542"/>
    <lineage>
        <taxon>Eukaryota</taxon>
        <taxon>Metazoa</taxon>
        <taxon>Spiralia</taxon>
        <taxon>Lophotrochozoa</taxon>
        <taxon>Mollusca</taxon>
        <taxon>Gastropoda</taxon>
        <taxon>Heterobranchia</taxon>
        <taxon>Euthyneura</taxon>
        <taxon>Panpulmonata</taxon>
        <taxon>Sacoglossa</taxon>
        <taxon>Placobranchoidea</taxon>
        <taxon>Plakobranchidae</taxon>
        <taxon>Plakobranchus</taxon>
    </lineage>
</organism>
<protein>
    <submittedName>
        <fullName evidence="2">Uncharacterized protein</fullName>
    </submittedName>
</protein>
<reference evidence="2 3" key="1">
    <citation type="journal article" date="2021" name="Elife">
        <title>Chloroplast acquisition without the gene transfer in kleptoplastic sea slugs, Plakobranchus ocellatus.</title>
        <authorList>
            <person name="Maeda T."/>
            <person name="Takahashi S."/>
            <person name="Yoshida T."/>
            <person name="Shimamura S."/>
            <person name="Takaki Y."/>
            <person name="Nagai Y."/>
            <person name="Toyoda A."/>
            <person name="Suzuki Y."/>
            <person name="Arimoto A."/>
            <person name="Ishii H."/>
            <person name="Satoh N."/>
            <person name="Nishiyama T."/>
            <person name="Hasebe M."/>
            <person name="Maruyama T."/>
            <person name="Minagawa J."/>
            <person name="Obokata J."/>
            <person name="Shigenobu S."/>
        </authorList>
    </citation>
    <scope>NUCLEOTIDE SEQUENCE [LARGE SCALE GENOMIC DNA]</scope>
</reference>
<keyword evidence="3" id="KW-1185">Reference proteome</keyword>
<name>A0AAV4C2Q8_9GAST</name>
<evidence type="ECO:0000313" key="3">
    <source>
        <dbReference type="Proteomes" id="UP000735302"/>
    </source>
</evidence>
<dbReference type="EMBL" id="BLXT01005873">
    <property type="protein sequence ID" value="GFO26965.1"/>
    <property type="molecule type" value="Genomic_DNA"/>
</dbReference>